<organism evidence="2">
    <name type="scientific">marine metagenome</name>
    <dbReference type="NCBI Taxonomy" id="408172"/>
    <lineage>
        <taxon>unclassified sequences</taxon>
        <taxon>metagenomes</taxon>
        <taxon>ecological metagenomes</taxon>
    </lineage>
</organism>
<protein>
    <recommendedName>
        <fullName evidence="3">DUF2214 domain-containing protein</fullName>
    </recommendedName>
</protein>
<evidence type="ECO:0000256" key="1">
    <source>
        <dbReference type="SAM" id="Phobius"/>
    </source>
</evidence>
<proteinExistence type="predicted"/>
<accession>A0A381PEY3</accession>
<evidence type="ECO:0008006" key="3">
    <source>
        <dbReference type="Google" id="ProtNLM"/>
    </source>
</evidence>
<sequence>MLESLTSLIIDSPLNQWILDTYWLWPVLEIVHFFGLSLLLGGLIIIDLRLMGYFRSLNLETINNLVPLVMCGFSLNLVTGILFFIGDPMRYSVNIGFQIKMGLVILAGLNTLFYSWKIKPVLANWSVSSDTPISVKIVGLISLSAWTGVLVLGRLIPYVGTG</sequence>
<feature type="transmembrane region" description="Helical" evidence="1">
    <location>
        <begin position="97"/>
        <end position="116"/>
    </location>
</feature>
<feature type="transmembrane region" description="Helical" evidence="1">
    <location>
        <begin position="137"/>
        <end position="156"/>
    </location>
</feature>
<keyword evidence="1" id="KW-0812">Transmembrane</keyword>
<evidence type="ECO:0000313" key="2">
    <source>
        <dbReference type="EMBL" id="SUZ65571.1"/>
    </source>
</evidence>
<feature type="transmembrane region" description="Helical" evidence="1">
    <location>
        <begin position="65"/>
        <end position="85"/>
    </location>
</feature>
<dbReference type="AlphaFoldDB" id="A0A381PEY3"/>
<keyword evidence="1" id="KW-0472">Membrane</keyword>
<dbReference type="EMBL" id="UINC01000962">
    <property type="protein sequence ID" value="SUZ65571.1"/>
    <property type="molecule type" value="Genomic_DNA"/>
</dbReference>
<gene>
    <name evidence="2" type="ORF">METZ01_LOCUS18425</name>
</gene>
<feature type="transmembrane region" description="Helical" evidence="1">
    <location>
        <begin position="22"/>
        <end position="45"/>
    </location>
</feature>
<name>A0A381PEY3_9ZZZZ</name>
<keyword evidence="1" id="KW-1133">Transmembrane helix</keyword>
<reference evidence="2" key="1">
    <citation type="submission" date="2018-05" db="EMBL/GenBank/DDBJ databases">
        <authorList>
            <person name="Lanie J.A."/>
            <person name="Ng W.-L."/>
            <person name="Kazmierczak K.M."/>
            <person name="Andrzejewski T.M."/>
            <person name="Davidsen T.M."/>
            <person name="Wayne K.J."/>
            <person name="Tettelin H."/>
            <person name="Glass J.I."/>
            <person name="Rusch D."/>
            <person name="Podicherti R."/>
            <person name="Tsui H.-C.T."/>
            <person name="Winkler M.E."/>
        </authorList>
    </citation>
    <scope>NUCLEOTIDE SEQUENCE</scope>
</reference>